<feature type="compositionally biased region" description="Low complexity" evidence="1">
    <location>
        <begin position="41"/>
        <end position="68"/>
    </location>
</feature>
<dbReference type="EMBL" id="JAJJHW010002774">
    <property type="protein sequence ID" value="KAH8365841.1"/>
    <property type="molecule type" value="Genomic_DNA"/>
</dbReference>
<feature type="region of interest" description="Disordered" evidence="1">
    <location>
        <begin position="30"/>
        <end position="68"/>
    </location>
</feature>
<protein>
    <submittedName>
        <fullName evidence="2">Uncharacterized protein</fullName>
    </submittedName>
</protein>
<evidence type="ECO:0000313" key="2">
    <source>
        <dbReference type="EMBL" id="KAH8365841.1"/>
    </source>
</evidence>
<gene>
    <name evidence="2" type="ORF">KR093_005313</name>
</gene>
<name>A0AAD4PJG1_9MUSC</name>
<sequence>MMQSVGQGSCVQHRLDQRSRVHHRHHWSGVHNGSSVDDGSVHNWSGVNGNGWGSVDDSGSSVDSGLQDGSDNMLDDWLAVHLGDALVGDSRGSAVHHSAYLGQDGLVHHMVGLDEASRDGGNQEGNNSDL</sequence>
<accession>A0AAD4PJG1</accession>
<evidence type="ECO:0000313" key="3">
    <source>
        <dbReference type="Proteomes" id="UP001200034"/>
    </source>
</evidence>
<evidence type="ECO:0000256" key="1">
    <source>
        <dbReference type="SAM" id="MobiDB-lite"/>
    </source>
</evidence>
<dbReference type="AlphaFoldDB" id="A0AAD4PJG1"/>
<organism evidence="2 3">
    <name type="scientific">Drosophila rubida</name>
    <dbReference type="NCBI Taxonomy" id="30044"/>
    <lineage>
        <taxon>Eukaryota</taxon>
        <taxon>Metazoa</taxon>
        <taxon>Ecdysozoa</taxon>
        <taxon>Arthropoda</taxon>
        <taxon>Hexapoda</taxon>
        <taxon>Insecta</taxon>
        <taxon>Pterygota</taxon>
        <taxon>Neoptera</taxon>
        <taxon>Endopterygota</taxon>
        <taxon>Diptera</taxon>
        <taxon>Brachycera</taxon>
        <taxon>Muscomorpha</taxon>
        <taxon>Ephydroidea</taxon>
        <taxon>Drosophilidae</taxon>
        <taxon>Drosophila</taxon>
    </lineage>
</organism>
<dbReference type="Proteomes" id="UP001200034">
    <property type="component" value="Unassembled WGS sequence"/>
</dbReference>
<comment type="caution">
    <text evidence="2">The sequence shown here is derived from an EMBL/GenBank/DDBJ whole genome shotgun (WGS) entry which is preliminary data.</text>
</comment>
<reference evidence="2" key="1">
    <citation type="journal article" date="2021" name="Mol. Ecol. Resour.">
        <title>Phylogenomic analyses of the genus Drosophila reveals genomic signals of climate adaptation.</title>
        <authorList>
            <person name="Li F."/>
            <person name="Rane R.V."/>
            <person name="Luria V."/>
            <person name="Xiong Z."/>
            <person name="Chen J."/>
            <person name="Li Z."/>
            <person name="Catullo R.A."/>
            <person name="Griffin P.C."/>
            <person name="Schiffer M."/>
            <person name="Pearce S."/>
            <person name="Lee S.F."/>
            <person name="McElroy K."/>
            <person name="Stocker A."/>
            <person name="Shirriffs J."/>
            <person name="Cockerell F."/>
            <person name="Coppin C."/>
            <person name="Sgro C.M."/>
            <person name="Karger A."/>
            <person name="Cain J.W."/>
            <person name="Weber J.A."/>
            <person name="Santpere G."/>
            <person name="Kirschner M.W."/>
            <person name="Hoffmann A.A."/>
            <person name="Oakeshott J.G."/>
            <person name="Zhang G."/>
        </authorList>
    </citation>
    <scope>NUCLEOTIDE SEQUENCE</scope>
    <source>
        <strain evidence="2">BGI-SZ-2011g</strain>
    </source>
</reference>
<proteinExistence type="predicted"/>
<keyword evidence="3" id="KW-1185">Reference proteome</keyword>
<feature type="non-terminal residue" evidence="2">
    <location>
        <position position="130"/>
    </location>
</feature>